<evidence type="ECO:0000313" key="2">
    <source>
        <dbReference type="EMBL" id="CAA9272076.1"/>
    </source>
</evidence>
<dbReference type="EMBL" id="CADCTN010000225">
    <property type="protein sequence ID" value="CAA9272076.1"/>
    <property type="molecule type" value="Genomic_DNA"/>
</dbReference>
<protein>
    <submittedName>
        <fullName evidence="2">Uncharacterized protein</fullName>
    </submittedName>
</protein>
<dbReference type="AlphaFoldDB" id="A0A6J4J8S5"/>
<sequence length="44" mass="4462">GRPPPGDTGNDRSCASPGRHGPVTATDGGHPSGRRRARREGAAL</sequence>
<accession>A0A6J4J8S5</accession>
<organism evidence="2">
    <name type="scientific">uncultured Blastococcus sp</name>
    <dbReference type="NCBI Taxonomy" id="217144"/>
    <lineage>
        <taxon>Bacteria</taxon>
        <taxon>Bacillati</taxon>
        <taxon>Actinomycetota</taxon>
        <taxon>Actinomycetes</taxon>
        <taxon>Geodermatophilales</taxon>
        <taxon>Geodermatophilaceae</taxon>
        <taxon>Blastococcus</taxon>
        <taxon>environmental samples</taxon>
    </lineage>
</organism>
<name>A0A6J4J8S5_9ACTN</name>
<feature type="region of interest" description="Disordered" evidence="1">
    <location>
        <begin position="1"/>
        <end position="44"/>
    </location>
</feature>
<feature type="non-terminal residue" evidence="2">
    <location>
        <position position="44"/>
    </location>
</feature>
<feature type="non-terminal residue" evidence="2">
    <location>
        <position position="1"/>
    </location>
</feature>
<evidence type="ECO:0000256" key="1">
    <source>
        <dbReference type="SAM" id="MobiDB-lite"/>
    </source>
</evidence>
<proteinExistence type="predicted"/>
<reference evidence="2" key="1">
    <citation type="submission" date="2020-02" db="EMBL/GenBank/DDBJ databases">
        <authorList>
            <person name="Meier V. D."/>
        </authorList>
    </citation>
    <scope>NUCLEOTIDE SEQUENCE</scope>
    <source>
        <strain evidence="2">AVDCRST_MAG52</strain>
    </source>
</reference>
<gene>
    <name evidence="2" type="ORF">AVDCRST_MAG52-3291</name>
</gene>